<name>A0ABT2PUI6_9MOLU</name>
<keyword evidence="8 10" id="KW-0472">Membrane</keyword>
<comment type="caution">
    <text evidence="14">The sequence shown here is derived from an EMBL/GenBank/DDBJ whole genome shotgun (WGS) entry which is preliminary data.</text>
</comment>
<dbReference type="PROSITE" id="PS51371">
    <property type="entry name" value="CBS"/>
    <property type="match status" value="1"/>
</dbReference>
<dbReference type="InterPro" id="IPR046342">
    <property type="entry name" value="CBS_dom_sf"/>
</dbReference>
<reference evidence="15" key="1">
    <citation type="submission" date="2023-07" db="EMBL/GenBank/DDBJ databases">
        <title>Novel Mycoplasma species identified in domestic and wild animals.</title>
        <authorList>
            <person name="Volokhov D.V."/>
            <person name="Furtak V.A."/>
            <person name="Zagorodnyaya T.A."/>
        </authorList>
    </citation>
    <scope>NUCLEOTIDE SEQUENCE [LARGE SCALE GENOMIC DNA]</scope>
    <source>
        <strain evidence="15">92-19</strain>
    </source>
</reference>
<feature type="domain" description="CBS" evidence="12">
    <location>
        <begin position="287"/>
        <end position="344"/>
    </location>
</feature>
<evidence type="ECO:0000256" key="6">
    <source>
        <dbReference type="ARBA" id="ARBA00022989"/>
    </source>
</evidence>
<dbReference type="InterPro" id="IPR044751">
    <property type="entry name" value="Ion_transp-like_CBS"/>
</dbReference>
<dbReference type="EMBL" id="JAOEGN010000004">
    <property type="protein sequence ID" value="MCU0104608.1"/>
    <property type="molecule type" value="Genomic_DNA"/>
</dbReference>
<dbReference type="PROSITE" id="PS51846">
    <property type="entry name" value="CNNM"/>
    <property type="match status" value="1"/>
</dbReference>
<protein>
    <submittedName>
        <fullName evidence="14">Hemolysin family protein</fullName>
    </submittedName>
</protein>
<keyword evidence="3" id="KW-1003">Cell membrane</keyword>
<feature type="domain" description="CNNM transmembrane" evidence="13">
    <location>
        <begin position="1"/>
        <end position="202"/>
    </location>
</feature>
<dbReference type="SMART" id="SM01091">
    <property type="entry name" value="CorC_HlyC"/>
    <property type="match status" value="1"/>
</dbReference>
<evidence type="ECO:0000313" key="14">
    <source>
        <dbReference type="EMBL" id="MCU0104608.1"/>
    </source>
</evidence>
<dbReference type="Pfam" id="PF00571">
    <property type="entry name" value="CBS"/>
    <property type="match status" value="2"/>
</dbReference>
<dbReference type="InterPro" id="IPR016169">
    <property type="entry name" value="FAD-bd_PCMH_sub2"/>
</dbReference>
<dbReference type="Proteomes" id="UP001209076">
    <property type="component" value="Unassembled WGS sequence"/>
</dbReference>
<dbReference type="Pfam" id="PF03471">
    <property type="entry name" value="CorC_HlyC"/>
    <property type="match status" value="1"/>
</dbReference>
<dbReference type="SUPFAM" id="SSF54631">
    <property type="entry name" value="CBS-domain pair"/>
    <property type="match status" value="1"/>
</dbReference>
<evidence type="ECO:0000256" key="4">
    <source>
        <dbReference type="ARBA" id="ARBA00022692"/>
    </source>
</evidence>
<keyword evidence="6 10" id="KW-1133">Transmembrane helix</keyword>
<evidence type="ECO:0000256" key="1">
    <source>
        <dbReference type="ARBA" id="ARBA00004651"/>
    </source>
</evidence>
<dbReference type="PANTHER" id="PTHR43099">
    <property type="entry name" value="UPF0053 PROTEIN YRKA"/>
    <property type="match status" value="1"/>
</dbReference>
<evidence type="ECO:0000313" key="15">
    <source>
        <dbReference type="Proteomes" id="UP001209076"/>
    </source>
</evidence>
<evidence type="ECO:0000256" key="10">
    <source>
        <dbReference type="PROSITE-ProRule" id="PRU01193"/>
    </source>
</evidence>
<evidence type="ECO:0000256" key="11">
    <source>
        <dbReference type="SAM" id="Phobius"/>
    </source>
</evidence>
<comment type="similarity">
    <text evidence="2">Belongs to the UPF0053 family.</text>
</comment>
<evidence type="ECO:0000256" key="7">
    <source>
        <dbReference type="ARBA" id="ARBA00023122"/>
    </source>
</evidence>
<feature type="transmembrane region" description="Helical" evidence="11">
    <location>
        <begin position="99"/>
        <end position="121"/>
    </location>
</feature>
<sequence length="432" mass="48520">MDIVTISIVLILLVLVNAYFAAAEMALVSSNPNKLRTLSESGDDKAQMVLDISKDSSRFLSTIQVGITLAGFFSSGSAAKYITDDLGALISKIDWIDPAIGGTIAFILVTFVLSFLTLIFGELVPKRIALKYPEKISRWTVKPIKTIMVVFKPFVKLLSTSTNLVLKLLRVETKETEDRLTKSEIIALLEASMESGDIEPDEQKMVSAVLDFNDIKASEVMIPRRDVFMVDYKQFNLEVLHKIIDENYSRVPVYLDSIDNIIGIIYTKSILSASKKVGLNQIKLDMIMRKPFFIPGNKMIDDVLKDLQATRNHMACLVDEYGGFLGIVTIEDILEELVGEIDDEYDEKTVKVEKIDEDTYRIDATTTIRELNDYLDLEISEDQPFHTVAGLVLAQLDHMPKLHETIEVGNLVLTVSKLGMTWIDEVILKIKK</sequence>
<feature type="transmembrane region" description="Helical" evidence="11">
    <location>
        <begin position="59"/>
        <end position="79"/>
    </location>
</feature>
<evidence type="ECO:0000256" key="9">
    <source>
        <dbReference type="PROSITE-ProRule" id="PRU00703"/>
    </source>
</evidence>
<dbReference type="InterPro" id="IPR036318">
    <property type="entry name" value="FAD-bd_PCMH-like_sf"/>
</dbReference>
<accession>A0ABT2PUI6</accession>
<gene>
    <name evidence="14" type="ORF">N7603_02945</name>
</gene>
<dbReference type="PANTHER" id="PTHR43099:SF5">
    <property type="entry name" value="HLYC_CORC FAMILY TRANSPORTER"/>
    <property type="match status" value="1"/>
</dbReference>
<evidence type="ECO:0000256" key="5">
    <source>
        <dbReference type="ARBA" id="ARBA00022737"/>
    </source>
</evidence>
<dbReference type="InterPro" id="IPR002550">
    <property type="entry name" value="CNNM"/>
</dbReference>
<dbReference type="InterPro" id="IPR005170">
    <property type="entry name" value="Transptr-assoc_dom"/>
</dbReference>
<dbReference type="InterPro" id="IPR000644">
    <property type="entry name" value="CBS_dom"/>
</dbReference>
<organism evidence="14 15">
    <name type="scientific">Paracholeplasma vituli</name>
    <dbReference type="NCBI Taxonomy" id="69473"/>
    <lineage>
        <taxon>Bacteria</taxon>
        <taxon>Bacillati</taxon>
        <taxon>Mycoplasmatota</taxon>
        <taxon>Mollicutes</taxon>
        <taxon>Acholeplasmatales</taxon>
        <taxon>Acholeplasmataceae</taxon>
        <taxon>Paracholeplasma</taxon>
    </lineage>
</organism>
<dbReference type="InterPro" id="IPR051676">
    <property type="entry name" value="UPF0053_domain"/>
</dbReference>
<dbReference type="Pfam" id="PF01595">
    <property type="entry name" value="CNNM"/>
    <property type="match status" value="1"/>
</dbReference>
<evidence type="ECO:0000256" key="3">
    <source>
        <dbReference type="ARBA" id="ARBA00022475"/>
    </source>
</evidence>
<dbReference type="Gene3D" id="3.10.580.10">
    <property type="entry name" value="CBS-domain"/>
    <property type="match status" value="1"/>
</dbReference>
<proteinExistence type="inferred from homology"/>
<keyword evidence="4 10" id="KW-0812">Transmembrane</keyword>
<evidence type="ECO:0000259" key="13">
    <source>
        <dbReference type="PROSITE" id="PS51846"/>
    </source>
</evidence>
<evidence type="ECO:0000256" key="8">
    <source>
        <dbReference type="ARBA" id="ARBA00023136"/>
    </source>
</evidence>
<evidence type="ECO:0000256" key="2">
    <source>
        <dbReference type="ARBA" id="ARBA00006337"/>
    </source>
</evidence>
<dbReference type="Gene3D" id="3.30.465.10">
    <property type="match status" value="1"/>
</dbReference>
<comment type="subcellular location">
    <subcellularLocation>
        <location evidence="1">Cell membrane</location>
        <topology evidence="1">Multi-pass membrane protein</topology>
    </subcellularLocation>
</comment>
<dbReference type="RefSeq" id="WP_262095851.1">
    <property type="nucleotide sequence ID" value="NZ_JAOEGN010000004.1"/>
</dbReference>
<dbReference type="CDD" id="cd04590">
    <property type="entry name" value="CBS_pair_CorC_HlyC_assoc"/>
    <property type="match status" value="1"/>
</dbReference>
<dbReference type="SUPFAM" id="SSF56176">
    <property type="entry name" value="FAD-binding/transporter-associated domain-like"/>
    <property type="match status" value="1"/>
</dbReference>
<feature type="transmembrane region" description="Helical" evidence="11">
    <location>
        <begin position="6"/>
        <end position="28"/>
    </location>
</feature>
<keyword evidence="7 9" id="KW-0129">CBS domain</keyword>
<keyword evidence="5" id="KW-0677">Repeat</keyword>
<keyword evidence="15" id="KW-1185">Reference proteome</keyword>
<evidence type="ECO:0000259" key="12">
    <source>
        <dbReference type="PROSITE" id="PS51371"/>
    </source>
</evidence>